<dbReference type="PROSITE" id="PS51122">
    <property type="entry name" value="CALPONIN_2"/>
    <property type="match status" value="1"/>
</dbReference>
<reference evidence="2 3" key="1">
    <citation type="submission" date="2014-11" db="EMBL/GenBank/DDBJ databases">
        <title>Genetic blueprint of the zoonotic pathogen Toxocara canis.</title>
        <authorList>
            <person name="Zhu X.-Q."/>
            <person name="Korhonen P.K."/>
            <person name="Cai H."/>
            <person name="Young N.D."/>
            <person name="Nejsum P."/>
            <person name="von Samson-Himmelstjerna G."/>
            <person name="Boag P.R."/>
            <person name="Tan P."/>
            <person name="Li Q."/>
            <person name="Min J."/>
            <person name="Yang Y."/>
            <person name="Wang X."/>
            <person name="Fang X."/>
            <person name="Hall R.S."/>
            <person name="Hofmann A."/>
            <person name="Sternberg P.W."/>
            <person name="Jex A.R."/>
            <person name="Gasser R.B."/>
        </authorList>
    </citation>
    <scope>NUCLEOTIDE SEQUENCE [LARGE SCALE GENOMIC DNA]</scope>
    <source>
        <strain evidence="2">PN_DK_2014</strain>
    </source>
</reference>
<organism evidence="2 3">
    <name type="scientific">Toxocara canis</name>
    <name type="common">Canine roundworm</name>
    <dbReference type="NCBI Taxonomy" id="6265"/>
    <lineage>
        <taxon>Eukaryota</taxon>
        <taxon>Metazoa</taxon>
        <taxon>Ecdysozoa</taxon>
        <taxon>Nematoda</taxon>
        <taxon>Chromadorea</taxon>
        <taxon>Rhabditida</taxon>
        <taxon>Spirurina</taxon>
        <taxon>Ascaridomorpha</taxon>
        <taxon>Ascaridoidea</taxon>
        <taxon>Toxocaridae</taxon>
        <taxon>Toxocara</taxon>
    </lineage>
</organism>
<protein>
    <recommendedName>
        <fullName evidence="4">Calponin-like protein OV9M</fullName>
    </recommendedName>
</protein>
<dbReference type="Proteomes" id="UP000031036">
    <property type="component" value="Unassembled WGS sequence"/>
</dbReference>
<evidence type="ECO:0000313" key="2">
    <source>
        <dbReference type="EMBL" id="KHN88356.1"/>
    </source>
</evidence>
<proteinExistence type="predicted"/>
<dbReference type="Pfam" id="PF00402">
    <property type="entry name" value="Calponin"/>
    <property type="match status" value="1"/>
</dbReference>
<sequence length="321" mass="35920">MQAPPYNFVHCYRCVLNACLLQEYAKTQDEKHRRKVILPCVIPWEYGSNKFASQKGTGGFGAIRNATTVVKSSKALSESNDGVVPWMNCPPLRDKELASQSGLTPFGGFREHVAKVQDREGEAKKDINKLVNDPNSEKILTIWSQPSKEAKNLQTFGKHRDAITTSVGGRKFSQKELNECHAVIPRFQDPRETIAAKAQKSADGFATGLHNNRKTIMRIEGLDRTPQDEIDSNRHMAWIGGQVTLQSQSRTGGFQKPRDVVSTSYYDRVMSERPLTVKELRENFNSEKANAQSKQLNEGGCSDSEQIHLHNDIQENGDMGS</sequence>
<dbReference type="InterPro" id="IPR000557">
    <property type="entry name" value="Calponin_repeat"/>
</dbReference>
<feature type="region of interest" description="Disordered" evidence="1">
    <location>
        <begin position="287"/>
        <end position="321"/>
    </location>
</feature>
<feature type="compositionally biased region" description="Polar residues" evidence="1">
    <location>
        <begin position="287"/>
        <end position="296"/>
    </location>
</feature>
<accession>A0A0B2VXU1</accession>
<gene>
    <name evidence="2" type="ORF">Tcan_13588</name>
</gene>
<evidence type="ECO:0000313" key="3">
    <source>
        <dbReference type="Proteomes" id="UP000031036"/>
    </source>
</evidence>
<dbReference type="EMBL" id="JPKZ01000252">
    <property type="protein sequence ID" value="KHN88356.1"/>
    <property type="molecule type" value="Genomic_DNA"/>
</dbReference>
<evidence type="ECO:0000256" key="1">
    <source>
        <dbReference type="SAM" id="MobiDB-lite"/>
    </source>
</evidence>
<evidence type="ECO:0008006" key="4">
    <source>
        <dbReference type="Google" id="ProtNLM"/>
    </source>
</evidence>
<dbReference type="OrthoDB" id="5827459at2759"/>
<keyword evidence="3" id="KW-1185">Reference proteome</keyword>
<comment type="caution">
    <text evidence="2">The sequence shown here is derived from an EMBL/GenBank/DDBJ whole genome shotgun (WGS) entry which is preliminary data.</text>
</comment>
<dbReference type="OMA" id="MNCPQLR"/>
<dbReference type="AlphaFoldDB" id="A0A0B2VXU1"/>
<name>A0A0B2VXU1_TOXCA</name>